<protein>
    <recommendedName>
        <fullName evidence="4">Outer membrane lipoprotein-sorting protein</fullName>
    </recommendedName>
</protein>
<evidence type="ECO:0000313" key="2">
    <source>
        <dbReference type="EMBL" id="TFU24872.1"/>
    </source>
</evidence>
<accession>A0A4Y9F820</accession>
<keyword evidence="1" id="KW-0732">Signal</keyword>
<reference evidence="2 3" key="1">
    <citation type="submission" date="2019-03" db="EMBL/GenBank/DDBJ databases">
        <title>Thermus tengchongensis species for the arsenic transformation mechanism.</title>
        <authorList>
            <person name="Yuan G.C."/>
        </authorList>
    </citation>
    <scope>NUCLEOTIDE SEQUENCE [LARGE SCALE GENOMIC DNA]</scope>
    <source>
        <strain evidence="2 3">15W</strain>
    </source>
</reference>
<evidence type="ECO:0000313" key="3">
    <source>
        <dbReference type="Proteomes" id="UP000297668"/>
    </source>
</evidence>
<evidence type="ECO:0008006" key="4">
    <source>
        <dbReference type="Google" id="ProtNLM"/>
    </source>
</evidence>
<proteinExistence type="predicted"/>
<sequence>MGRLFALILAFGLALAQGPEAELREALLRTFGSGWGAYASLDQAVYLTPEGKEAEVLFTWTYADPGACRLRLEVAPSQEAPRAVLVYTPERQFLRTPEGQTLPLDDRLLLELLFTWQTGPLGVGFPYTRVEREGEVDLPDGGRALAYRVERREHRCLPKGVLEASPFVGRIYLQEGRVVGEGYFSPVLGAEALVLYRELREVDGVRYPVRLETWALVEGKGVPFARGVNLEFRAGPALGEELFR</sequence>
<dbReference type="EMBL" id="SJZF01000050">
    <property type="protein sequence ID" value="TFU24872.1"/>
    <property type="molecule type" value="Genomic_DNA"/>
</dbReference>
<dbReference type="AlphaFoldDB" id="A0A4Y9F820"/>
<dbReference type="RefSeq" id="WP_135261163.1">
    <property type="nucleotide sequence ID" value="NZ_SJZF01000050.1"/>
</dbReference>
<feature type="signal peptide" evidence="1">
    <location>
        <begin position="1"/>
        <end position="16"/>
    </location>
</feature>
<feature type="chain" id="PRO_5021298650" description="Outer membrane lipoprotein-sorting protein" evidence="1">
    <location>
        <begin position="17"/>
        <end position="244"/>
    </location>
</feature>
<gene>
    <name evidence="2" type="ORF">E0687_13265</name>
</gene>
<comment type="caution">
    <text evidence="2">The sequence shown here is derived from an EMBL/GenBank/DDBJ whole genome shotgun (WGS) entry which is preliminary data.</text>
</comment>
<name>A0A4Y9F820_9DEIN</name>
<organism evidence="2 3">
    <name type="scientific">Thermus tengchongensis</name>
    <dbReference type="NCBI Taxonomy" id="1214928"/>
    <lineage>
        <taxon>Bacteria</taxon>
        <taxon>Thermotogati</taxon>
        <taxon>Deinococcota</taxon>
        <taxon>Deinococci</taxon>
        <taxon>Thermales</taxon>
        <taxon>Thermaceae</taxon>
        <taxon>Thermus</taxon>
    </lineage>
</organism>
<evidence type="ECO:0000256" key="1">
    <source>
        <dbReference type="SAM" id="SignalP"/>
    </source>
</evidence>
<dbReference type="Proteomes" id="UP000297668">
    <property type="component" value="Unassembled WGS sequence"/>
</dbReference>